<name>A0ABD1P2N8_9LAMI</name>
<organism evidence="2 3">
    <name type="scientific">Abeliophyllum distichum</name>
    <dbReference type="NCBI Taxonomy" id="126358"/>
    <lineage>
        <taxon>Eukaryota</taxon>
        <taxon>Viridiplantae</taxon>
        <taxon>Streptophyta</taxon>
        <taxon>Embryophyta</taxon>
        <taxon>Tracheophyta</taxon>
        <taxon>Spermatophyta</taxon>
        <taxon>Magnoliopsida</taxon>
        <taxon>eudicotyledons</taxon>
        <taxon>Gunneridae</taxon>
        <taxon>Pentapetalae</taxon>
        <taxon>asterids</taxon>
        <taxon>lamiids</taxon>
        <taxon>Lamiales</taxon>
        <taxon>Oleaceae</taxon>
        <taxon>Forsythieae</taxon>
        <taxon>Abeliophyllum</taxon>
    </lineage>
</organism>
<accession>A0ABD1P2N8</accession>
<evidence type="ECO:0000256" key="1">
    <source>
        <dbReference type="SAM" id="MobiDB-lite"/>
    </source>
</evidence>
<dbReference type="EMBL" id="JBFOLK010000061">
    <property type="protein sequence ID" value="KAL2457419.1"/>
    <property type="molecule type" value="Genomic_DNA"/>
</dbReference>
<dbReference type="InterPro" id="IPR044694">
    <property type="entry name" value="NUP214"/>
</dbReference>
<reference evidence="3" key="1">
    <citation type="submission" date="2024-07" db="EMBL/GenBank/DDBJ databases">
        <title>Two chromosome-level genome assemblies of Korean endemic species Abeliophyllum distichum and Forsythia ovata (Oleaceae).</title>
        <authorList>
            <person name="Jang H."/>
        </authorList>
    </citation>
    <scope>NUCLEOTIDE SEQUENCE [LARGE SCALE GENOMIC DNA]</scope>
</reference>
<evidence type="ECO:0000313" key="2">
    <source>
        <dbReference type="EMBL" id="KAL2457419.1"/>
    </source>
</evidence>
<evidence type="ECO:0000313" key="3">
    <source>
        <dbReference type="Proteomes" id="UP001604336"/>
    </source>
</evidence>
<proteinExistence type="predicted"/>
<feature type="region of interest" description="Disordered" evidence="1">
    <location>
        <begin position="403"/>
        <end position="429"/>
    </location>
</feature>
<feature type="compositionally biased region" description="Polar residues" evidence="1">
    <location>
        <begin position="407"/>
        <end position="424"/>
    </location>
</feature>
<comment type="caution">
    <text evidence="2">The sequence shown here is derived from an EMBL/GenBank/DDBJ whole genome shotgun (WGS) entry which is preliminary data.</text>
</comment>
<dbReference type="Proteomes" id="UP001604336">
    <property type="component" value="Unassembled WGS sequence"/>
</dbReference>
<dbReference type="PANTHER" id="PTHR34418">
    <property type="entry name" value="NUCLEAR PORE COMPLEX PROTEIN NUP214 ISOFORM X1"/>
    <property type="match status" value="1"/>
</dbReference>
<dbReference type="AlphaFoldDB" id="A0ABD1P2N8"/>
<dbReference type="PANTHER" id="PTHR34418:SF3">
    <property type="entry name" value="NUCLEAR PORE COMPLEX PROTEIN NUP214"/>
    <property type="match status" value="1"/>
</dbReference>
<protein>
    <submittedName>
        <fullName evidence="2">Nuclear pore complex protein</fullName>
    </submittedName>
</protein>
<feature type="region of interest" description="Disordered" evidence="1">
    <location>
        <begin position="283"/>
        <end position="304"/>
    </location>
</feature>
<gene>
    <name evidence="2" type="ORF">Adt_46390</name>
</gene>
<keyword evidence="3" id="KW-1185">Reference proteome</keyword>
<sequence length="471" mass="51306">MEGIFKQATDSRYWDLWNRQKLSPELELKRRHILDLDQELTNQMIELERHFNALELKRFGENREMQTNRKALQSWRGTIQLLSNFLNVSRNRWAVLKIESSAKEQDVKTKLFESIGLSYVGAFPQLPQNCKAGVETHWIGVGLDLSLQKQLLKGCSCLKMASLSANRSLFTGDKQDLTPQFQKGPELARSALPNLSAASLFQTKNREDQSTECSSPYLAQRTAGLLDRGMQVLSTKTSGLTSQSVLESTATRDIEQGAHKLTDGKSSSSAFVGKNDIFAASSNLSKPSAPASSPATPPNSKTSIDTIHKASQSQTLVSSFLNLPSALTFSIPEMSGISSISQPRLESPKSSSQPPMVMFGTKTDGISPTQTSIASLYSTIEDRIVTQASASKVELSTPTCDSKLGPSVSSSTTEFPTKSKSGNQIDIGGMLNSSSDVASKIKLEEPNAGRSSVTNSCINCWDCSCCETCNF</sequence>
<feature type="compositionally biased region" description="Low complexity" evidence="1">
    <location>
        <begin position="283"/>
        <end position="303"/>
    </location>
</feature>